<name>A0A0W0VGV6_9GAMM</name>
<dbReference type="Proteomes" id="UP000055035">
    <property type="component" value="Unassembled WGS sequence"/>
</dbReference>
<sequence length="281" mass="32742">MFNNHPPPSLTEFKRLNAAESLLLHEIKQAPAADNISRVMQLIEKGSLDIIVKLAFNDDDFRKLCKNQIFSNEWLKLWSTYGIILTNDPGNALYSQEIPHPFDLLLGIFFYHKAIEVSRYYEKDFTNLELTYLEEAIRYESIHAQKRLNFYWYEQFQFGKMEKGLIKEKFLILIAQIKKLHYYGSYAYVMLAEAFLRFADFLKNDSQSKKKCLNAALEACQYAEAEAENSDKLLFNASLGRGLGHSNSYNFESYEQIRQFISSFNRSSSAESHSSRPPRML</sequence>
<dbReference type="EMBL" id="LNYJ01000003">
    <property type="protein sequence ID" value="KTD18998.1"/>
    <property type="molecule type" value="Genomic_DNA"/>
</dbReference>
<reference evidence="1 2" key="1">
    <citation type="submission" date="2015-11" db="EMBL/GenBank/DDBJ databases">
        <title>Genomic analysis of 38 Legionella species identifies large and diverse effector repertoires.</title>
        <authorList>
            <person name="Burstein D."/>
            <person name="Amaro F."/>
            <person name="Zusman T."/>
            <person name="Lifshitz Z."/>
            <person name="Cohen O."/>
            <person name="Gilbert J.A."/>
            <person name="Pupko T."/>
            <person name="Shuman H.A."/>
            <person name="Segal G."/>
        </authorList>
    </citation>
    <scope>NUCLEOTIDE SEQUENCE [LARGE SCALE GENOMIC DNA]</scope>
    <source>
        <strain evidence="1 2">BL-540</strain>
    </source>
</reference>
<dbReference type="InterPro" id="IPR040808">
    <property type="entry name" value="DUF5630"/>
</dbReference>
<proteinExistence type="predicted"/>
<dbReference type="AlphaFoldDB" id="A0A0W0VGV6"/>
<keyword evidence="2" id="KW-1185">Reference proteome</keyword>
<accession>A0A0W0VGV6</accession>
<comment type="caution">
    <text evidence="1">The sequence shown here is derived from an EMBL/GenBank/DDBJ whole genome shotgun (WGS) entry which is preliminary data.</text>
</comment>
<dbReference type="Pfam" id="PF18632">
    <property type="entry name" value="DUF5630"/>
    <property type="match status" value="1"/>
</dbReference>
<organism evidence="1 2">
    <name type="scientific">Legionella jordanis</name>
    <dbReference type="NCBI Taxonomy" id="456"/>
    <lineage>
        <taxon>Bacteria</taxon>
        <taxon>Pseudomonadati</taxon>
        <taxon>Pseudomonadota</taxon>
        <taxon>Gammaproteobacteria</taxon>
        <taxon>Legionellales</taxon>
        <taxon>Legionellaceae</taxon>
        <taxon>Legionella</taxon>
    </lineage>
</organism>
<dbReference type="PATRIC" id="fig|456.5.peg.237"/>
<protein>
    <recommendedName>
        <fullName evidence="3">Ankyrin repeat protein</fullName>
    </recommendedName>
</protein>
<evidence type="ECO:0000313" key="2">
    <source>
        <dbReference type="Proteomes" id="UP000055035"/>
    </source>
</evidence>
<gene>
    <name evidence="1" type="ORF">Ljor_0221</name>
</gene>
<evidence type="ECO:0008006" key="3">
    <source>
        <dbReference type="Google" id="ProtNLM"/>
    </source>
</evidence>
<dbReference type="OrthoDB" id="5649854at2"/>
<dbReference type="RefSeq" id="WP_058469804.1">
    <property type="nucleotide sequence ID" value="NZ_CAAAIC010000005.1"/>
</dbReference>
<evidence type="ECO:0000313" key="1">
    <source>
        <dbReference type="EMBL" id="KTD18998.1"/>
    </source>
</evidence>